<evidence type="ECO:0000313" key="1">
    <source>
        <dbReference type="EMBL" id="MBK9716329.1"/>
    </source>
</evidence>
<evidence type="ECO:0000313" key="2">
    <source>
        <dbReference type="Proteomes" id="UP000808349"/>
    </source>
</evidence>
<proteinExistence type="predicted"/>
<sequence>MNIFELKIYDAVENHLSKIKTMYENDTSLNILNFLQEDKNIKLLQNKNNIKFENKNILSSSFRTLQNLPKSIALSNENINQLNLISSQIELTSRLKQFLKLNSIAKDTNTIFLFKNSICEYYPLAKLNVQSLFQFTINSDSLAPTSNNFILYENKLLKNYNNVLKCKILNPLTKIDDSFSRNFDL</sequence>
<protein>
    <submittedName>
        <fullName evidence="1">Uncharacterized protein</fullName>
    </submittedName>
</protein>
<dbReference type="AlphaFoldDB" id="A0A9D7S7N8"/>
<accession>A0A9D7S7N8</accession>
<dbReference type="Proteomes" id="UP000808349">
    <property type="component" value="Unassembled WGS sequence"/>
</dbReference>
<dbReference type="EMBL" id="JADKFW010000004">
    <property type="protein sequence ID" value="MBK9716329.1"/>
    <property type="molecule type" value="Genomic_DNA"/>
</dbReference>
<reference evidence="1 2" key="1">
    <citation type="submission" date="2020-10" db="EMBL/GenBank/DDBJ databases">
        <title>Connecting structure to function with the recovery of over 1000 high-quality activated sludge metagenome-assembled genomes encoding full-length rRNA genes using long-read sequencing.</title>
        <authorList>
            <person name="Singleton C.M."/>
            <person name="Petriglieri F."/>
            <person name="Kristensen J.M."/>
            <person name="Kirkegaard R.H."/>
            <person name="Michaelsen T.Y."/>
            <person name="Andersen M.H."/>
            <person name="Karst S.M."/>
            <person name="Dueholm M.S."/>
            <person name="Nielsen P.H."/>
            <person name="Albertsen M."/>
        </authorList>
    </citation>
    <scope>NUCLEOTIDE SEQUENCE [LARGE SCALE GENOMIC DNA]</scope>
    <source>
        <strain evidence="1">Ribe_18-Q3-R11-54_BAT3C.373</strain>
    </source>
</reference>
<organism evidence="1 2">
    <name type="scientific">Candidatus Defluviibacterium haderslevense</name>
    <dbReference type="NCBI Taxonomy" id="2981993"/>
    <lineage>
        <taxon>Bacteria</taxon>
        <taxon>Pseudomonadati</taxon>
        <taxon>Bacteroidota</taxon>
        <taxon>Saprospiria</taxon>
        <taxon>Saprospirales</taxon>
        <taxon>Saprospiraceae</taxon>
        <taxon>Candidatus Defluviibacterium</taxon>
    </lineage>
</organism>
<comment type="caution">
    <text evidence="1">The sequence shown here is derived from an EMBL/GenBank/DDBJ whole genome shotgun (WGS) entry which is preliminary data.</text>
</comment>
<gene>
    <name evidence="1" type="ORF">IPO85_02165</name>
</gene>
<name>A0A9D7S7N8_9BACT</name>